<proteinExistence type="predicted"/>
<dbReference type="EMBL" id="LAZR01018615">
    <property type="protein sequence ID" value="KKL95692.1"/>
    <property type="molecule type" value="Genomic_DNA"/>
</dbReference>
<name>A0A0F9J9A7_9ZZZZ</name>
<organism evidence="1">
    <name type="scientific">marine sediment metagenome</name>
    <dbReference type="NCBI Taxonomy" id="412755"/>
    <lineage>
        <taxon>unclassified sequences</taxon>
        <taxon>metagenomes</taxon>
        <taxon>ecological metagenomes</taxon>
    </lineage>
</organism>
<protein>
    <submittedName>
        <fullName evidence="1">Uncharacterized protein</fullName>
    </submittedName>
</protein>
<accession>A0A0F9J9A7</accession>
<sequence length="99" mass="10585">MADERQIATAQGNGDSTGVELQRFAHLHDSHLRTLFVNGTFAGATVKFQISIDDVTYFDVSGADAITAKTLTNVEFRAPFVRINVAGGGGTEAIDAWLV</sequence>
<comment type="caution">
    <text evidence="1">The sequence shown here is derived from an EMBL/GenBank/DDBJ whole genome shotgun (WGS) entry which is preliminary data.</text>
</comment>
<dbReference type="AlphaFoldDB" id="A0A0F9J9A7"/>
<gene>
    <name evidence="1" type="ORF">LCGC14_1852030</name>
</gene>
<reference evidence="1" key="1">
    <citation type="journal article" date="2015" name="Nature">
        <title>Complex archaea that bridge the gap between prokaryotes and eukaryotes.</title>
        <authorList>
            <person name="Spang A."/>
            <person name="Saw J.H."/>
            <person name="Jorgensen S.L."/>
            <person name="Zaremba-Niedzwiedzka K."/>
            <person name="Martijn J."/>
            <person name="Lind A.E."/>
            <person name="van Eijk R."/>
            <person name="Schleper C."/>
            <person name="Guy L."/>
            <person name="Ettema T.J."/>
        </authorList>
    </citation>
    <scope>NUCLEOTIDE SEQUENCE</scope>
</reference>
<evidence type="ECO:0000313" key="1">
    <source>
        <dbReference type="EMBL" id="KKL95692.1"/>
    </source>
</evidence>